<keyword evidence="1" id="KW-0732">Signal</keyword>
<evidence type="ECO:0000313" key="3">
    <source>
        <dbReference type="Proteomes" id="UP000017127"/>
    </source>
</evidence>
<dbReference type="EMBL" id="AUZM01000006">
    <property type="protein sequence ID" value="ERT08976.1"/>
    <property type="molecule type" value="Genomic_DNA"/>
</dbReference>
<sequence>MQPQATLVEKLILSALIAFVTATASATVEIHTKAENSLANLNSVILADR</sequence>
<proteinExistence type="predicted"/>
<protein>
    <submittedName>
        <fullName evidence="2">Uncharacterized protein</fullName>
    </submittedName>
</protein>
<comment type="caution">
    <text evidence="2">The sequence shown here is derived from an EMBL/GenBank/DDBJ whole genome shotgun (WGS) entry which is preliminary data.</text>
</comment>
<evidence type="ECO:0000256" key="1">
    <source>
        <dbReference type="SAM" id="SignalP"/>
    </source>
</evidence>
<organism evidence="2 3">
    <name type="scientific">Lyngbya aestuarii BL J</name>
    <dbReference type="NCBI Taxonomy" id="1348334"/>
    <lineage>
        <taxon>Bacteria</taxon>
        <taxon>Bacillati</taxon>
        <taxon>Cyanobacteriota</taxon>
        <taxon>Cyanophyceae</taxon>
        <taxon>Oscillatoriophycideae</taxon>
        <taxon>Oscillatoriales</taxon>
        <taxon>Microcoleaceae</taxon>
        <taxon>Lyngbya</taxon>
    </lineage>
</organism>
<feature type="chain" id="PRO_5004686385" evidence="1">
    <location>
        <begin position="27"/>
        <end position="49"/>
    </location>
</feature>
<reference evidence="2 3" key="1">
    <citation type="journal article" date="2013" name="Front. Microbiol.">
        <title>Comparative genomic analyses of the cyanobacterium, Lyngbya aestuarii BL J, a powerful hydrogen producer.</title>
        <authorList>
            <person name="Kothari A."/>
            <person name="Vaughn M."/>
            <person name="Garcia-Pichel F."/>
        </authorList>
    </citation>
    <scope>NUCLEOTIDE SEQUENCE [LARGE SCALE GENOMIC DNA]</scope>
    <source>
        <strain evidence="2 3">BL J</strain>
    </source>
</reference>
<dbReference type="AlphaFoldDB" id="U7QRE1"/>
<gene>
    <name evidence="2" type="ORF">M595_0946</name>
</gene>
<name>U7QRE1_9CYAN</name>
<accession>U7QRE1</accession>
<dbReference type="Proteomes" id="UP000017127">
    <property type="component" value="Unassembled WGS sequence"/>
</dbReference>
<keyword evidence="3" id="KW-1185">Reference proteome</keyword>
<feature type="signal peptide" evidence="1">
    <location>
        <begin position="1"/>
        <end position="26"/>
    </location>
</feature>
<evidence type="ECO:0000313" key="2">
    <source>
        <dbReference type="EMBL" id="ERT08976.1"/>
    </source>
</evidence>